<dbReference type="Gene3D" id="3.60.40.10">
    <property type="entry name" value="PPM-type phosphatase domain"/>
    <property type="match status" value="1"/>
</dbReference>
<accession>A0A6A2XD68</accession>
<dbReference type="InterPro" id="IPR001932">
    <property type="entry name" value="PPM-type_phosphatase-like_dom"/>
</dbReference>
<dbReference type="SMART" id="SM00332">
    <property type="entry name" value="PP2Cc"/>
    <property type="match status" value="1"/>
</dbReference>
<keyword evidence="4" id="KW-1185">Reference proteome</keyword>
<feature type="compositionally biased region" description="Low complexity" evidence="1">
    <location>
        <begin position="421"/>
        <end position="432"/>
    </location>
</feature>
<dbReference type="PANTHER" id="PTHR13832">
    <property type="entry name" value="PROTEIN PHOSPHATASE 2C"/>
    <property type="match status" value="1"/>
</dbReference>
<organism evidence="3 4">
    <name type="scientific">Hibiscus syriacus</name>
    <name type="common">Rose of Sharon</name>
    <dbReference type="NCBI Taxonomy" id="106335"/>
    <lineage>
        <taxon>Eukaryota</taxon>
        <taxon>Viridiplantae</taxon>
        <taxon>Streptophyta</taxon>
        <taxon>Embryophyta</taxon>
        <taxon>Tracheophyta</taxon>
        <taxon>Spermatophyta</taxon>
        <taxon>Magnoliopsida</taxon>
        <taxon>eudicotyledons</taxon>
        <taxon>Gunneridae</taxon>
        <taxon>Pentapetalae</taxon>
        <taxon>rosids</taxon>
        <taxon>malvids</taxon>
        <taxon>Malvales</taxon>
        <taxon>Malvaceae</taxon>
        <taxon>Malvoideae</taxon>
        <taxon>Hibiscus</taxon>
    </lineage>
</organism>
<protein>
    <submittedName>
        <fullName evidence="3">Phosphatase 2C family protein isoform 2</fullName>
    </submittedName>
</protein>
<feature type="compositionally biased region" description="Low complexity" evidence="1">
    <location>
        <begin position="115"/>
        <end position="127"/>
    </location>
</feature>
<dbReference type="InterPro" id="IPR036457">
    <property type="entry name" value="PPM-type-like_dom_sf"/>
</dbReference>
<proteinExistence type="predicted"/>
<comment type="caution">
    <text evidence="3">The sequence shown here is derived from an EMBL/GenBank/DDBJ whole genome shotgun (WGS) entry which is preliminary data.</text>
</comment>
<feature type="compositionally biased region" description="Low complexity" evidence="1">
    <location>
        <begin position="94"/>
        <end position="105"/>
    </location>
</feature>
<sequence length="473" mass="52446">MVTNVWPFRDVTKNTAGLLSVETSQAIASREIRLLAKTGKKNNAFIAEAGAIPHLFVVCNSSVFSPSSSLFCTKTSIISPSPEALNLSLTHLKTSSSSPASPSSPFRIRLQKPPSESLLSSSNSVSSSSSMSMIFKRKRPARLDIPVVTMSFRVLATSSEVERKLEREGDCAKPTEFVAQKLEKNIIDEVRRRDISKVKEAVKKGYMKTDAEFLKEYISSGTCCVTALIHNGNLIVSNAGDCRAVMRRCGVAKPLTSNQRPSRDDERNRIQSSGGYVEEEEESVKIVVNDPPQICRSIIAMHLVCKILELARFIFIHHFISVVPLTCKHPHYVIQRQVTKHGVEIRSCKAGCKSRDNFNNNRWTSSSQTLEKALRHLVEKISMAPIRPATQYFPKLTRRYPEPLHVTNGPKQPHHLTESTAVVPSPSPSAVVGQMPDIPGRLQTRKRPPTERTDSSSGLAPDQITCIPKKKKL</sequence>
<name>A0A6A2XD68_HIBSY</name>
<dbReference type="EMBL" id="VEPZ02001435">
    <property type="protein sequence ID" value="KAE8673168.1"/>
    <property type="molecule type" value="Genomic_DNA"/>
</dbReference>
<reference evidence="3" key="1">
    <citation type="submission" date="2019-09" db="EMBL/GenBank/DDBJ databases">
        <title>Draft genome information of white flower Hibiscus syriacus.</title>
        <authorList>
            <person name="Kim Y.-M."/>
        </authorList>
    </citation>
    <scope>NUCLEOTIDE SEQUENCE [LARGE SCALE GENOMIC DNA]</scope>
    <source>
        <strain evidence="3">YM2019G1</strain>
    </source>
</reference>
<dbReference type="PANTHER" id="PTHR13832:SF853">
    <property type="entry name" value="PROTEIN PHOSPHATASE 2C 2-RELATED"/>
    <property type="match status" value="1"/>
</dbReference>
<dbReference type="Pfam" id="PF00481">
    <property type="entry name" value="PP2C"/>
    <property type="match status" value="1"/>
</dbReference>
<dbReference type="AlphaFoldDB" id="A0A6A2XD68"/>
<evidence type="ECO:0000313" key="3">
    <source>
        <dbReference type="EMBL" id="KAE8673168.1"/>
    </source>
</evidence>
<evidence type="ECO:0000256" key="1">
    <source>
        <dbReference type="SAM" id="MobiDB-lite"/>
    </source>
</evidence>
<dbReference type="GO" id="GO:0004722">
    <property type="term" value="F:protein serine/threonine phosphatase activity"/>
    <property type="evidence" value="ECO:0007669"/>
    <property type="project" value="InterPro"/>
</dbReference>
<dbReference type="Proteomes" id="UP000436088">
    <property type="component" value="Unassembled WGS sequence"/>
</dbReference>
<evidence type="ECO:0000259" key="2">
    <source>
        <dbReference type="PROSITE" id="PS51746"/>
    </source>
</evidence>
<dbReference type="InterPro" id="IPR015655">
    <property type="entry name" value="PP2C"/>
</dbReference>
<dbReference type="PROSITE" id="PS51746">
    <property type="entry name" value="PPM_2"/>
    <property type="match status" value="1"/>
</dbReference>
<evidence type="ECO:0000313" key="4">
    <source>
        <dbReference type="Proteomes" id="UP000436088"/>
    </source>
</evidence>
<feature type="region of interest" description="Disordered" evidence="1">
    <location>
        <begin position="255"/>
        <end position="275"/>
    </location>
</feature>
<dbReference type="CDD" id="cd00143">
    <property type="entry name" value="PP2Cc"/>
    <property type="match status" value="1"/>
</dbReference>
<feature type="domain" description="PPM-type phosphatase" evidence="2">
    <location>
        <begin position="153"/>
        <end position="473"/>
    </location>
</feature>
<gene>
    <name evidence="3" type="ORF">F3Y22_tig00111810pilonHSYRG00247</name>
</gene>
<feature type="region of interest" description="Disordered" evidence="1">
    <location>
        <begin position="94"/>
        <end position="127"/>
    </location>
</feature>
<dbReference type="SUPFAM" id="SSF81606">
    <property type="entry name" value="PP2C-like"/>
    <property type="match status" value="1"/>
</dbReference>
<feature type="region of interest" description="Disordered" evidence="1">
    <location>
        <begin position="401"/>
        <end position="473"/>
    </location>
</feature>